<dbReference type="EMBL" id="PDCK01000042">
    <property type="protein sequence ID" value="PRQ36398.1"/>
    <property type="molecule type" value="Genomic_DNA"/>
</dbReference>
<evidence type="ECO:0000313" key="2">
    <source>
        <dbReference type="Proteomes" id="UP000238479"/>
    </source>
</evidence>
<gene>
    <name evidence="1" type="ORF">RchiOBHm_Chr4g0391081</name>
</gene>
<organism evidence="1 2">
    <name type="scientific">Rosa chinensis</name>
    <name type="common">China rose</name>
    <dbReference type="NCBI Taxonomy" id="74649"/>
    <lineage>
        <taxon>Eukaryota</taxon>
        <taxon>Viridiplantae</taxon>
        <taxon>Streptophyta</taxon>
        <taxon>Embryophyta</taxon>
        <taxon>Tracheophyta</taxon>
        <taxon>Spermatophyta</taxon>
        <taxon>Magnoliopsida</taxon>
        <taxon>eudicotyledons</taxon>
        <taxon>Gunneridae</taxon>
        <taxon>Pentapetalae</taxon>
        <taxon>rosids</taxon>
        <taxon>fabids</taxon>
        <taxon>Rosales</taxon>
        <taxon>Rosaceae</taxon>
        <taxon>Rosoideae</taxon>
        <taxon>Rosoideae incertae sedis</taxon>
        <taxon>Rosa</taxon>
    </lineage>
</organism>
<keyword evidence="2" id="KW-1185">Reference proteome</keyword>
<reference evidence="1 2" key="1">
    <citation type="journal article" date="2018" name="Nat. Genet.">
        <title>The Rosa genome provides new insights in the design of modern roses.</title>
        <authorList>
            <person name="Bendahmane M."/>
        </authorList>
    </citation>
    <scope>NUCLEOTIDE SEQUENCE [LARGE SCALE GENOMIC DNA]</scope>
    <source>
        <strain evidence="2">cv. Old Blush</strain>
    </source>
</reference>
<dbReference type="AlphaFoldDB" id="A0A2P6QQH2"/>
<proteinExistence type="predicted"/>
<evidence type="ECO:0000313" key="1">
    <source>
        <dbReference type="EMBL" id="PRQ36398.1"/>
    </source>
</evidence>
<accession>A0A2P6QQH2</accession>
<name>A0A2P6QQH2_ROSCH</name>
<sequence length="70" mass="7837">MFFMMLLLKRKVEPKATNVDKVLNASKEDCDAFNHSVGVCCDENGSKKKVFDVQRIAAAGASRLMFFTSF</sequence>
<dbReference type="Proteomes" id="UP000238479">
    <property type="component" value="Chromosome 4"/>
</dbReference>
<protein>
    <submittedName>
        <fullName evidence="1">Uncharacterized protein</fullName>
    </submittedName>
</protein>
<comment type="caution">
    <text evidence="1">The sequence shown here is derived from an EMBL/GenBank/DDBJ whole genome shotgun (WGS) entry which is preliminary data.</text>
</comment>
<dbReference type="Gramene" id="PRQ36398">
    <property type="protein sequence ID" value="PRQ36398"/>
    <property type="gene ID" value="RchiOBHm_Chr4g0391081"/>
</dbReference>